<dbReference type="EMBL" id="ML976979">
    <property type="protein sequence ID" value="KAF1962333.1"/>
    <property type="molecule type" value="Genomic_DNA"/>
</dbReference>
<evidence type="ECO:0000256" key="1">
    <source>
        <dbReference type="SAM" id="MobiDB-lite"/>
    </source>
</evidence>
<feature type="compositionally biased region" description="Low complexity" evidence="1">
    <location>
        <begin position="189"/>
        <end position="203"/>
    </location>
</feature>
<feature type="region of interest" description="Disordered" evidence="1">
    <location>
        <begin position="1"/>
        <end position="113"/>
    </location>
</feature>
<proteinExistence type="predicted"/>
<feature type="region of interest" description="Disordered" evidence="1">
    <location>
        <begin position="139"/>
        <end position="239"/>
    </location>
</feature>
<feature type="compositionally biased region" description="Polar residues" evidence="1">
    <location>
        <begin position="139"/>
        <end position="163"/>
    </location>
</feature>
<accession>A0A6A5UAZ3</accession>
<dbReference type="Proteomes" id="UP000800035">
    <property type="component" value="Unassembled WGS sequence"/>
</dbReference>
<feature type="compositionally biased region" description="Polar residues" evidence="1">
    <location>
        <begin position="21"/>
        <end position="49"/>
    </location>
</feature>
<organism evidence="2 3">
    <name type="scientific">Byssothecium circinans</name>
    <dbReference type="NCBI Taxonomy" id="147558"/>
    <lineage>
        <taxon>Eukaryota</taxon>
        <taxon>Fungi</taxon>
        <taxon>Dikarya</taxon>
        <taxon>Ascomycota</taxon>
        <taxon>Pezizomycotina</taxon>
        <taxon>Dothideomycetes</taxon>
        <taxon>Pleosporomycetidae</taxon>
        <taxon>Pleosporales</taxon>
        <taxon>Massarineae</taxon>
        <taxon>Massarinaceae</taxon>
        <taxon>Byssothecium</taxon>
    </lineage>
</organism>
<reference evidence="2" key="1">
    <citation type="journal article" date="2020" name="Stud. Mycol.">
        <title>101 Dothideomycetes genomes: a test case for predicting lifestyles and emergence of pathogens.</title>
        <authorList>
            <person name="Haridas S."/>
            <person name="Albert R."/>
            <person name="Binder M."/>
            <person name="Bloem J."/>
            <person name="Labutti K."/>
            <person name="Salamov A."/>
            <person name="Andreopoulos B."/>
            <person name="Baker S."/>
            <person name="Barry K."/>
            <person name="Bills G."/>
            <person name="Bluhm B."/>
            <person name="Cannon C."/>
            <person name="Castanera R."/>
            <person name="Culley D."/>
            <person name="Daum C."/>
            <person name="Ezra D."/>
            <person name="Gonzalez J."/>
            <person name="Henrissat B."/>
            <person name="Kuo A."/>
            <person name="Liang C."/>
            <person name="Lipzen A."/>
            <person name="Lutzoni F."/>
            <person name="Magnuson J."/>
            <person name="Mondo S."/>
            <person name="Nolan M."/>
            <person name="Ohm R."/>
            <person name="Pangilinan J."/>
            <person name="Park H.-J."/>
            <person name="Ramirez L."/>
            <person name="Alfaro M."/>
            <person name="Sun H."/>
            <person name="Tritt A."/>
            <person name="Yoshinaga Y."/>
            <person name="Zwiers L.-H."/>
            <person name="Turgeon B."/>
            <person name="Goodwin S."/>
            <person name="Spatafora J."/>
            <person name="Crous P."/>
            <person name="Grigoriev I."/>
        </authorList>
    </citation>
    <scope>NUCLEOTIDE SEQUENCE</scope>
    <source>
        <strain evidence="2">CBS 675.92</strain>
    </source>
</reference>
<keyword evidence="3" id="KW-1185">Reference proteome</keyword>
<evidence type="ECO:0000313" key="3">
    <source>
        <dbReference type="Proteomes" id="UP000800035"/>
    </source>
</evidence>
<sequence length="239" mass="25955">MLDLFLMKPPDAEEKGEGQEQHQNQARPSGSQTPNSPHQQSYESPNPRQHFSRHNTPSTSSTYPPSQPASSPESATSPSSPTGQGGYAASSPQNYYQQTPVSGQPYTQQTQNAYAYSQYPSQASYPPAIYTYTPQPQATYASYPTTTVPSNQPGYPQYSTGQYTAMRHLVPQGTPQLSSGYNTGKEPVSYSTSPYPASSYTTSPYPPAPTYQYAPHPSAGQYPQYTPGTGSPLYPPQGR</sequence>
<feature type="compositionally biased region" description="Polar residues" evidence="1">
    <location>
        <begin position="173"/>
        <end position="182"/>
    </location>
</feature>
<gene>
    <name evidence="2" type="ORF">CC80DRAFT_531253</name>
</gene>
<dbReference type="OrthoDB" id="10580305at2759"/>
<evidence type="ECO:0000313" key="2">
    <source>
        <dbReference type="EMBL" id="KAF1962333.1"/>
    </source>
</evidence>
<dbReference type="AlphaFoldDB" id="A0A6A5UAZ3"/>
<feature type="compositionally biased region" description="Basic and acidic residues" evidence="1">
    <location>
        <begin position="10"/>
        <end position="20"/>
    </location>
</feature>
<feature type="compositionally biased region" description="Polar residues" evidence="1">
    <location>
        <begin position="90"/>
        <end position="112"/>
    </location>
</feature>
<protein>
    <submittedName>
        <fullName evidence="2">Uncharacterized protein</fullName>
    </submittedName>
</protein>
<feature type="compositionally biased region" description="Low complexity" evidence="1">
    <location>
        <begin position="56"/>
        <end position="82"/>
    </location>
</feature>
<name>A0A6A5UAZ3_9PLEO</name>